<gene>
    <name evidence="2" type="ORF">CC78DRAFT_534340</name>
</gene>
<comment type="caution">
    <text evidence="2">The sequence shown here is derived from an EMBL/GenBank/DDBJ whole genome shotgun (WGS) entry which is preliminary data.</text>
</comment>
<feature type="chain" id="PRO_5040399092" description="Secreted protein" evidence="1">
    <location>
        <begin position="16"/>
        <end position="71"/>
    </location>
</feature>
<evidence type="ECO:0000256" key="1">
    <source>
        <dbReference type="SAM" id="SignalP"/>
    </source>
</evidence>
<organism evidence="2 3">
    <name type="scientific">Lojkania enalia</name>
    <dbReference type="NCBI Taxonomy" id="147567"/>
    <lineage>
        <taxon>Eukaryota</taxon>
        <taxon>Fungi</taxon>
        <taxon>Dikarya</taxon>
        <taxon>Ascomycota</taxon>
        <taxon>Pezizomycotina</taxon>
        <taxon>Dothideomycetes</taxon>
        <taxon>Pleosporomycetidae</taxon>
        <taxon>Pleosporales</taxon>
        <taxon>Pleosporales incertae sedis</taxon>
        <taxon>Lojkania</taxon>
    </lineage>
</organism>
<reference evidence="3" key="1">
    <citation type="journal article" date="2020" name="Stud. Mycol.">
        <title>101 Dothideomycetes genomes: A test case for predicting lifestyles and emergence of pathogens.</title>
        <authorList>
            <person name="Haridas S."/>
            <person name="Albert R."/>
            <person name="Binder M."/>
            <person name="Bloem J."/>
            <person name="LaButti K."/>
            <person name="Salamov A."/>
            <person name="Andreopoulos B."/>
            <person name="Baker S."/>
            <person name="Barry K."/>
            <person name="Bills G."/>
            <person name="Bluhm B."/>
            <person name="Cannon C."/>
            <person name="Castanera R."/>
            <person name="Culley D."/>
            <person name="Daum C."/>
            <person name="Ezra D."/>
            <person name="Gonzalez J."/>
            <person name="Henrissat B."/>
            <person name="Kuo A."/>
            <person name="Liang C."/>
            <person name="Lipzen A."/>
            <person name="Lutzoni F."/>
            <person name="Magnuson J."/>
            <person name="Mondo S."/>
            <person name="Nolan M."/>
            <person name="Ohm R."/>
            <person name="Pangilinan J."/>
            <person name="Park H.-J."/>
            <person name="Ramirez L."/>
            <person name="Alfaro M."/>
            <person name="Sun H."/>
            <person name="Tritt A."/>
            <person name="Yoshinaga Y."/>
            <person name="Zwiers L.-H."/>
            <person name="Turgeon B."/>
            <person name="Goodwin S."/>
            <person name="Spatafora J."/>
            <person name="Crous P."/>
            <person name="Grigoriev I."/>
        </authorList>
    </citation>
    <scope>NUCLEOTIDE SEQUENCE [LARGE SCALE GENOMIC DNA]</scope>
    <source>
        <strain evidence="3">CBS 304.66</strain>
    </source>
</reference>
<dbReference type="Proteomes" id="UP000800093">
    <property type="component" value="Unassembled WGS sequence"/>
</dbReference>
<proteinExistence type="predicted"/>
<dbReference type="AlphaFoldDB" id="A0A9P4K6N7"/>
<name>A0A9P4K6N7_9PLEO</name>
<accession>A0A9P4K6N7</accession>
<keyword evidence="1" id="KW-0732">Signal</keyword>
<sequence length="71" mass="7921">MWLCVSLILCHLATCFEFTAIRKSFVSLSPLMHLLPSKSTASVMLVIASRSKQDSYSVLQDISPPRKHSNV</sequence>
<evidence type="ECO:0008006" key="4">
    <source>
        <dbReference type="Google" id="ProtNLM"/>
    </source>
</evidence>
<evidence type="ECO:0000313" key="3">
    <source>
        <dbReference type="Proteomes" id="UP000800093"/>
    </source>
</evidence>
<dbReference type="EMBL" id="ML986632">
    <property type="protein sequence ID" value="KAF2263071.1"/>
    <property type="molecule type" value="Genomic_DNA"/>
</dbReference>
<protein>
    <recommendedName>
        <fullName evidence="4">Secreted protein</fullName>
    </recommendedName>
</protein>
<evidence type="ECO:0000313" key="2">
    <source>
        <dbReference type="EMBL" id="KAF2263071.1"/>
    </source>
</evidence>
<feature type="signal peptide" evidence="1">
    <location>
        <begin position="1"/>
        <end position="15"/>
    </location>
</feature>
<keyword evidence="3" id="KW-1185">Reference proteome</keyword>